<dbReference type="Proteomes" id="UP000828941">
    <property type="component" value="Chromosome 1"/>
</dbReference>
<name>A0ACB9Q7H1_BAUVA</name>
<gene>
    <name evidence="1" type="ORF">L6164_000929</name>
</gene>
<evidence type="ECO:0000313" key="1">
    <source>
        <dbReference type="EMBL" id="KAI4356952.1"/>
    </source>
</evidence>
<comment type="caution">
    <text evidence="1">The sequence shown here is derived from an EMBL/GenBank/DDBJ whole genome shotgun (WGS) entry which is preliminary data.</text>
</comment>
<protein>
    <submittedName>
        <fullName evidence="1">Uncharacterized protein</fullName>
    </submittedName>
</protein>
<evidence type="ECO:0000313" key="2">
    <source>
        <dbReference type="Proteomes" id="UP000828941"/>
    </source>
</evidence>
<sequence length="260" mass="29434">MPPTPSHISNSGRSGVCLMRNTWKEEQHPYFINFISTFLSANSFRLNCVPIAPDFIFNSGGLSVAFIFVTNLDHKNVSTIFNRVQKLRMQFTRLYVVISLPAREEIDLFFQSYFKFGMVMGKPTFLPVQDPEMGFEKMVKIAYSSGVCKQQNIGERLNAERKESVQAMDLYLKVVTLIPSIDKHDANMLNQAIGSVQAIAKASKEQILENTDLSIDKAEIISMFFREPKFYLSPKIVEVLYKIVAPIVTESQPKLKSASS</sequence>
<organism evidence="1 2">
    <name type="scientific">Bauhinia variegata</name>
    <name type="common">Purple orchid tree</name>
    <name type="synonym">Phanera variegata</name>
    <dbReference type="NCBI Taxonomy" id="167791"/>
    <lineage>
        <taxon>Eukaryota</taxon>
        <taxon>Viridiplantae</taxon>
        <taxon>Streptophyta</taxon>
        <taxon>Embryophyta</taxon>
        <taxon>Tracheophyta</taxon>
        <taxon>Spermatophyta</taxon>
        <taxon>Magnoliopsida</taxon>
        <taxon>eudicotyledons</taxon>
        <taxon>Gunneridae</taxon>
        <taxon>Pentapetalae</taxon>
        <taxon>rosids</taxon>
        <taxon>fabids</taxon>
        <taxon>Fabales</taxon>
        <taxon>Fabaceae</taxon>
        <taxon>Cercidoideae</taxon>
        <taxon>Cercideae</taxon>
        <taxon>Bauhiniinae</taxon>
        <taxon>Bauhinia</taxon>
    </lineage>
</organism>
<dbReference type="EMBL" id="CM039426">
    <property type="protein sequence ID" value="KAI4356952.1"/>
    <property type="molecule type" value="Genomic_DNA"/>
</dbReference>
<accession>A0ACB9Q7H1</accession>
<reference evidence="1 2" key="1">
    <citation type="journal article" date="2022" name="DNA Res.">
        <title>Chromosomal-level genome assembly of the orchid tree Bauhinia variegata (Leguminosae; Cercidoideae) supports the allotetraploid origin hypothesis of Bauhinia.</title>
        <authorList>
            <person name="Zhong Y."/>
            <person name="Chen Y."/>
            <person name="Zheng D."/>
            <person name="Pang J."/>
            <person name="Liu Y."/>
            <person name="Luo S."/>
            <person name="Meng S."/>
            <person name="Qian L."/>
            <person name="Wei D."/>
            <person name="Dai S."/>
            <person name="Zhou R."/>
        </authorList>
    </citation>
    <scope>NUCLEOTIDE SEQUENCE [LARGE SCALE GENOMIC DNA]</scope>
    <source>
        <strain evidence="1">BV-YZ2020</strain>
    </source>
</reference>
<keyword evidence="2" id="KW-1185">Reference proteome</keyword>
<proteinExistence type="predicted"/>